<protein>
    <submittedName>
        <fullName evidence="7">Nitroreductase</fullName>
    </submittedName>
</protein>
<accession>A0A2V4MXB3</accession>
<dbReference type="InterPro" id="IPR000415">
    <property type="entry name" value="Nitroreductase-like"/>
</dbReference>
<feature type="domain" description="Nitroreductase" evidence="6">
    <location>
        <begin position="19"/>
        <end position="204"/>
    </location>
</feature>
<name>A0A2V4MXB3_9RHOB</name>
<evidence type="ECO:0000256" key="1">
    <source>
        <dbReference type="ARBA" id="ARBA00001917"/>
    </source>
</evidence>
<dbReference type="CDD" id="cd02136">
    <property type="entry name" value="PnbA_NfnB-like"/>
    <property type="match status" value="1"/>
</dbReference>
<keyword evidence="8" id="KW-1185">Reference proteome</keyword>
<evidence type="ECO:0000256" key="3">
    <source>
        <dbReference type="ARBA" id="ARBA00022630"/>
    </source>
</evidence>
<dbReference type="SUPFAM" id="SSF55469">
    <property type="entry name" value="FMN-dependent nitroreductase-like"/>
    <property type="match status" value="1"/>
</dbReference>
<evidence type="ECO:0000313" key="7">
    <source>
        <dbReference type="EMBL" id="PYC48928.1"/>
    </source>
</evidence>
<dbReference type="PANTHER" id="PTHR43673">
    <property type="entry name" value="NAD(P)H NITROREDUCTASE YDGI-RELATED"/>
    <property type="match status" value="1"/>
</dbReference>
<keyword evidence="5" id="KW-0560">Oxidoreductase</keyword>
<evidence type="ECO:0000256" key="5">
    <source>
        <dbReference type="ARBA" id="ARBA00023002"/>
    </source>
</evidence>
<keyword evidence="4" id="KW-0288">FMN</keyword>
<reference evidence="7 8" key="1">
    <citation type="submission" date="2018-05" db="EMBL/GenBank/DDBJ databases">
        <title>Oceanovita maritima gen. nov., sp. nov., a marine bacterium in the family Rhodobacteraceae isolated from surface seawater of Lundu port Xiamen, China.</title>
        <authorList>
            <person name="Hetharua B.H."/>
            <person name="Min D."/>
            <person name="Liao H."/>
            <person name="Tian Y."/>
        </authorList>
    </citation>
    <scope>NUCLEOTIDE SEQUENCE [LARGE SCALE GENOMIC DNA]</scope>
    <source>
        <strain evidence="7 8">FSX-11</strain>
    </source>
</reference>
<dbReference type="GO" id="GO:0016491">
    <property type="term" value="F:oxidoreductase activity"/>
    <property type="evidence" value="ECO:0007669"/>
    <property type="project" value="UniProtKB-KW"/>
</dbReference>
<comment type="similarity">
    <text evidence="2">Belongs to the nitroreductase family.</text>
</comment>
<evidence type="ECO:0000259" key="6">
    <source>
        <dbReference type="Pfam" id="PF00881"/>
    </source>
</evidence>
<keyword evidence="3" id="KW-0285">Flavoprotein</keyword>
<sequence>MSTPIQPDDFDALSRILDTRYSCRAYRPDPVPREVIQTITAAAGRAPSWCNAQPWQLIVTAGDETEAFRARLMQAAQEEDGKADFDFPASYSGALQERRRTCGWQLYEAVGVEKGDRAGSAKQTMENFRLFGAPHVAILTTARELGPYGAMDCGGFVTAFTLAATAAGVATIAQAAVAGYSDQVRAHFDIPEDRMIACAISFGYADTDHPANSFRTARAPLGEVLDLRGA</sequence>
<dbReference type="EMBL" id="QFVT01000002">
    <property type="protein sequence ID" value="PYC48928.1"/>
    <property type="molecule type" value="Genomic_DNA"/>
</dbReference>
<evidence type="ECO:0000256" key="4">
    <source>
        <dbReference type="ARBA" id="ARBA00022643"/>
    </source>
</evidence>
<dbReference type="RefSeq" id="WP_110794506.1">
    <property type="nucleotide sequence ID" value="NZ_KZ826481.1"/>
</dbReference>
<dbReference type="OrthoDB" id="9802510at2"/>
<comment type="cofactor">
    <cofactor evidence="1">
        <name>FMN</name>
        <dbReference type="ChEBI" id="CHEBI:58210"/>
    </cofactor>
</comment>
<comment type="caution">
    <text evidence="7">The sequence shown here is derived from an EMBL/GenBank/DDBJ whole genome shotgun (WGS) entry which is preliminary data.</text>
</comment>
<dbReference type="InterPro" id="IPR029479">
    <property type="entry name" value="Nitroreductase"/>
</dbReference>
<evidence type="ECO:0000256" key="2">
    <source>
        <dbReference type="ARBA" id="ARBA00007118"/>
    </source>
</evidence>
<organism evidence="7 8">
    <name type="scientific">Litorivita pollutaquae</name>
    <dbReference type="NCBI Taxonomy" id="2200892"/>
    <lineage>
        <taxon>Bacteria</taxon>
        <taxon>Pseudomonadati</taxon>
        <taxon>Pseudomonadota</taxon>
        <taxon>Alphaproteobacteria</taxon>
        <taxon>Rhodobacterales</taxon>
        <taxon>Paracoccaceae</taxon>
        <taxon>Litorivita</taxon>
    </lineage>
</organism>
<dbReference type="PANTHER" id="PTHR43673:SF2">
    <property type="entry name" value="NITROREDUCTASE"/>
    <property type="match status" value="1"/>
</dbReference>
<gene>
    <name evidence="7" type="ORF">DI396_02315</name>
</gene>
<proteinExistence type="inferred from homology"/>
<dbReference type="Gene3D" id="3.40.109.10">
    <property type="entry name" value="NADH Oxidase"/>
    <property type="match status" value="1"/>
</dbReference>
<dbReference type="Proteomes" id="UP000248012">
    <property type="component" value="Unassembled WGS sequence"/>
</dbReference>
<dbReference type="AlphaFoldDB" id="A0A2V4MXB3"/>
<dbReference type="Pfam" id="PF00881">
    <property type="entry name" value="Nitroreductase"/>
    <property type="match status" value="1"/>
</dbReference>
<evidence type="ECO:0000313" key="8">
    <source>
        <dbReference type="Proteomes" id="UP000248012"/>
    </source>
</evidence>